<dbReference type="Gene3D" id="3.40.1090.10">
    <property type="entry name" value="Cytosolic phospholipase A2 catalytic domain"/>
    <property type="match status" value="1"/>
</dbReference>
<feature type="active site" description="Nucleophile" evidence="5">
    <location>
        <position position="5"/>
    </location>
</feature>
<dbReference type="AlphaFoldDB" id="A0A7S0AJK0"/>
<accession>A0A7S0AJK0</accession>
<evidence type="ECO:0000259" key="7">
    <source>
        <dbReference type="PROSITE" id="PS51635"/>
    </source>
</evidence>
<comment type="similarity">
    <text evidence="1">Belongs to the PLPL family.</text>
</comment>
<evidence type="ECO:0000313" key="8">
    <source>
        <dbReference type="EMBL" id="CAD8366090.1"/>
    </source>
</evidence>
<keyword evidence="4 5" id="KW-0443">Lipid metabolism</keyword>
<feature type="region of interest" description="Disordered" evidence="6">
    <location>
        <begin position="314"/>
        <end position="345"/>
    </location>
</feature>
<keyword evidence="3 5" id="KW-0442">Lipid degradation</keyword>
<feature type="short sequence motif" description="GXSXG" evidence="5">
    <location>
        <begin position="3"/>
        <end position="7"/>
    </location>
</feature>
<dbReference type="PANTHER" id="PTHR14226:SF66">
    <property type="entry name" value="TRIACYLGLYCEROL LIPASE PTL2"/>
    <property type="match status" value="1"/>
</dbReference>
<gene>
    <name evidence="8" type="ORF">MPOL1434_LOCUS3749</name>
</gene>
<evidence type="ECO:0000256" key="3">
    <source>
        <dbReference type="ARBA" id="ARBA00022963"/>
    </source>
</evidence>
<keyword evidence="2 5" id="KW-0378">Hydrolase</keyword>
<dbReference type="EMBL" id="HBEJ01006365">
    <property type="protein sequence ID" value="CAD8366090.1"/>
    <property type="molecule type" value="Transcribed_RNA"/>
</dbReference>
<dbReference type="InterPro" id="IPR002641">
    <property type="entry name" value="PNPLA_dom"/>
</dbReference>
<sequence>MSGTSAGSAITAFLCTRNDEEIKRDLKPHILYDKMLCFSRSWPERIISYIKTGAMFDVDEWLEMIKWFTLGDMTFLEAYRKTGRVFCITLSATTKRAPPVLVNHITAPNVVIASAIIASAAVPGFIHPVKLQVKDKDGTVRVQGNETWWDGSIEQDIPTAGLAEMLNCHFFVTAQCNPHIVPFFYNSKGDVGRPSRWSSGMREDSWRGGFLLSALEMYLKNDMRAKFTFLRDIEAVKGFHANLFSQSTYSGSTTIVPQVALIDYFKLFVNQKISDLERYFQGGTVAAYQHIAMIRLHYRIANALDECLAELEQSDGTASTKPRRRSVMLEKKNAPKRSSVVEAADDDEYEYGFDGGVDEIPHGSDKKGGV</sequence>
<proteinExistence type="inferred from homology"/>
<protein>
    <recommendedName>
        <fullName evidence="7">PNPLA domain-containing protein</fullName>
    </recommendedName>
</protein>
<feature type="active site" description="Proton acceptor" evidence="5">
    <location>
        <position position="150"/>
    </location>
</feature>
<evidence type="ECO:0000256" key="5">
    <source>
        <dbReference type="PROSITE-ProRule" id="PRU01161"/>
    </source>
</evidence>
<organism evidence="8">
    <name type="scientific">Minutocellus polymorphus</name>
    <dbReference type="NCBI Taxonomy" id="265543"/>
    <lineage>
        <taxon>Eukaryota</taxon>
        <taxon>Sar</taxon>
        <taxon>Stramenopiles</taxon>
        <taxon>Ochrophyta</taxon>
        <taxon>Bacillariophyta</taxon>
        <taxon>Mediophyceae</taxon>
        <taxon>Cymatosirophycidae</taxon>
        <taxon>Cymatosirales</taxon>
        <taxon>Cymatosiraceae</taxon>
        <taxon>Minutocellus</taxon>
    </lineage>
</organism>
<dbReference type="GO" id="GO:0052689">
    <property type="term" value="F:carboxylic ester hydrolase activity"/>
    <property type="evidence" value="ECO:0007669"/>
    <property type="project" value="UniProtKB-ARBA"/>
</dbReference>
<name>A0A7S0AJK0_9STRA</name>
<evidence type="ECO:0000256" key="2">
    <source>
        <dbReference type="ARBA" id="ARBA00022801"/>
    </source>
</evidence>
<dbReference type="GO" id="GO:0016042">
    <property type="term" value="P:lipid catabolic process"/>
    <property type="evidence" value="ECO:0007669"/>
    <property type="project" value="UniProtKB-UniRule"/>
</dbReference>
<evidence type="ECO:0000256" key="1">
    <source>
        <dbReference type="ARBA" id="ARBA00006104"/>
    </source>
</evidence>
<evidence type="ECO:0000256" key="6">
    <source>
        <dbReference type="SAM" id="MobiDB-lite"/>
    </source>
</evidence>
<comment type="caution">
    <text evidence="5">Lacks conserved residue(s) required for the propagation of feature annotation.</text>
</comment>
<evidence type="ECO:0000256" key="4">
    <source>
        <dbReference type="ARBA" id="ARBA00023098"/>
    </source>
</evidence>
<dbReference type="PANTHER" id="PTHR14226">
    <property type="entry name" value="NEUROPATHY TARGET ESTERASE/SWISS CHEESE D.MELANOGASTER"/>
    <property type="match status" value="1"/>
</dbReference>
<dbReference type="InterPro" id="IPR050301">
    <property type="entry name" value="NTE"/>
</dbReference>
<dbReference type="SUPFAM" id="SSF52151">
    <property type="entry name" value="FabD/lysophospholipase-like"/>
    <property type="match status" value="1"/>
</dbReference>
<dbReference type="InterPro" id="IPR016035">
    <property type="entry name" value="Acyl_Trfase/lysoPLipase"/>
</dbReference>
<dbReference type="GO" id="GO:0016298">
    <property type="term" value="F:lipase activity"/>
    <property type="evidence" value="ECO:0007669"/>
    <property type="project" value="UniProtKB-ARBA"/>
</dbReference>
<reference evidence="8" key="1">
    <citation type="submission" date="2021-01" db="EMBL/GenBank/DDBJ databases">
        <authorList>
            <person name="Corre E."/>
            <person name="Pelletier E."/>
            <person name="Niang G."/>
            <person name="Scheremetjew M."/>
            <person name="Finn R."/>
            <person name="Kale V."/>
            <person name="Holt S."/>
            <person name="Cochrane G."/>
            <person name="Meng A."/>
            <person name="Brown T."/>
            <person name="Cohen L."/>
        </authorList>
    </citation>
    <scope>NUCLEOTIDE SEQUENCE</scope>
    <source>
        <strain evidence="8">CCMP3303</strain>
    </source>
</reference>
<dbReference type="PROSITE" id="PS51635">
    <property type="entry name" value="PNPLA"/>
    <property type="match status" value="1"/>
</dbReference>
<dbReference type="Pfam" id="PF01734">
    <property type="entry name" value="Patatin"/>
    <property type="match status" value="1"/>
</dbReference>
<feature type="domain" description="PNPLA" evidence="7">
    <location>
        <begin position="1"/>
        <end position="163"/>
    </location>
</feature>